<evidence type="ECO:0000256" key="1">
    <source>
        <dbReference type="SAM" id="MobiDB-lite"/>
    </source>
</evidence>
<feature type="region of interest" description="Disordered" evidence="1">
    <location>
        <begin position="300"/>
        <end position="323"/>
    </location>
</feature>
<evidence type="ECO:0000313" key="2">
    <source>
        <dbReference type="Proteomes" id="UP000095280"/>
    </source>
</evidence>
<organism evidence="2 3">
    <name type="scientific">Macrostomum lignano</name>
    <dbReference type="NCBI Taxonomy" id="282301"/>
    <lineage>
        <taxon>Eukaryota</taxon>
        <taxon>Metazoa</taxon>
        <taxon>Spiralia</taxon>
        <taxon>Lophotrochozoa</taxon>
        <taxon>Platyhelminthes</taxon>
        <taxon>Rhabditophora</taxon>
        <taxon>Macrostomorpha</taxon>
        <taxon>Macrostomida</taxon>
        <taxon>Macrostomidae</taxon>
        <taxon>Macrostomum</taxon>
    </lineage>
</organism>
<sequence>MIGWGAMPMPKWMHTFNYFKFKACHRGCVSKVSATFHYISQIEMYKMEFLLYGMSPIGVRLPVTETRQAMKLLRGKASQVKQAACHRRVRLPASQATDRCHADIARQLVRDSDLAFSTRQSVPAKFQRRFRTATEAAYEPKDGPDGTSDGCQSDAGADQRSAWKGQVDRLVIGFSRQQQEKPGEAAVMEKRISAACQTPPALKSSTQLSDSSQSGQRPAPGTCTPSCFHGNDNFLPASCWRFSRTHSGHVVAEKTLRMSRALAAQQVTGGCSPDCRFDAEHRQGDEERSHGQAVRVLKRRQHHQWHDWEQHQKQKVSQQLSGE</sequence>
<dbReference type="WBParaSite" id="maker-unitig_41898-snap-gene-0.2-mRNA-1">
    <property type="protein sequence ID" value="maker-unitig_41898-snap-gene-0.2-mRNA-1"/>
    <property type="gene ID" value="maker-unitig_41898-snap-gene-0.2"/>
</dbReference>
<reference evidence="3" key="1">
    <citation type="submission" date="2016-11" db="UniProtKB">
        <authorList>
            <consortium name="WormBaseParasite"/>
        </authorList>
    </citation>
    <scope>IDENTIFICATION</scope>
</reference>
<dbReference type="Proteomes" id="UP000095280">
    <property type="component" value="Unplaced"/>
</dbReference>
<name>A0A1I8FNE6_9PLAT</name>
<dbReference type="AlphaFoldDB" id="A0A1I8FNE6"/>
<protein>
    <submittedName>
        <fullName evidence="3">Uncharacterized protein</fullName>
    </submittedName>
</protein>
<keyword evidence="2" id="KW-1185">Reference proteome</keyword>
<feature type="region of interest" description="Disordered" evidence="1">
    <location>
        <begin position="198"/>
        <end position="221"/>
    </location>
</feature>
<evidence type="ECO:0000313" key="3">
    <source>
        <dbReference type="WBParaSite" id="maker-unitig_41898-snap-gene-0.2-mRNA-1"/>
    </source>
</evidence>
<feature type="region of interest" description="Disordered" evidence="1">
    <location>
        <begin position="134"/>
        <end position="159"/>
    </location>
</feature>
<proteinExistence type="predicted"/>
<accession>A0A1I8FNE6</accession>
<feature type="compositionally biased region" description="Low complexity" evidence="1">
    <location>
        <begin position="204"/>
        <end position="216"/>
    </location>
</feature>